<evidence type="ECO:0000313" key="2">
    <source>
        <dbReference type="EMBL" id="GAA1502306.1"/>
    </source>
</evidence>
<protein>
    <submittedName>
        <fullName evidence="2">Uncharacterized protein</fullName>
    </submittedName>
</protein>
<proteinExistence type="predicted"/>
<gene>
    <name evidence="2" type="ORF">GCM10009740_38700</name>
</gene>
<evidence type="ECO:0000313" key="3">
    <source>
        <dbReference type="Proteomes" id="UP001501285"/>
    </source>
</evidence>
<keyword evidence="1" id="KW-0472">Membrane</keyword>
<organism evidence="2 3">
    <name type="scientific">Terrabacter terrae</name>
    <dbReference type="NCBI Taxonomy" id="318434"/>
    <lineage>
        <taxon>Bacteria</taxon>
        <taxon>Bacillati</taxon>
        <taxon>Actinomycetota</taxon>
        <taxon>Actinomycetes</taxon>
        <taxon>Micrococcales</taxon>
        <taxon>Intrasporangiaceae</taxon>
        <taxon>Terrabacter</taxon>
    </lineage>
</organism>
<dbReference type="EMBL" id="BAAANB010000122">
    <property type="protein sequence ID" value="GAA1502306.1"/>
    <property type="molecule type" value="Genomic_DNA"/>
</dbReference>
<reference evidence="2 3" key="1">
    <citation type="journal article" date="2019" name="Int. J. Syst. Evol. Microbiol.">
        <title>The Global Catalogue of Microorganisms (GCM) 10K type strain sequencing project: providing services to taxonomists for standard genome sequencing and annotation.</title>
        <authorList>
            <consortium name="The Broad Institute Genomics Platform"/>
            <consortium name="The Broad Institute Genome Sequencing Center for Infectious Disease"/>
            <person name="Wu L."/>
            <person name="Ma J."/>
        </authorList>
    </citation>
    <scope>NUCLEOTIDE SEQUENCE [LARGE SCALE GENOMIC DNA]</scope>
    <source>
        <strain evidence="2 3">JCM 14283</strain>
    </source>
</reference>
<comment type="caution">
    <text evidence="2">The sequence shown here is derived from an EMBL/GenBank/DDBJ whole genome shotgun (WGS) entry which is preliminary data.</text>
</comment>
<evidence type="ECO:0000256" key="1">
    <source>
        <dbReference type="SAM" id="Phobius"/>
    </source>
</evidence>
<dbReference type="Proteomes" id="UP001501285">
    <property type="component" value="Unassembled WGS sequence"/>
</dbReference>
<keyword evidence="1" id="KW-1133">Transmembrane helix</keyword>
<keyword evidence="3" id="KW-1185">Reference proteome</keyword>
<feature type="transmembrane region" description="Helical" evidence="1">
    <location>
        <begin position="12"/>
        <end position="34"/>
    </location>
</feature>
<keyword evidence="1" id="KW-0812">Transmembrane</keyword>
<accession>A0ABN1ZQR1</accession>
<name>A0ABN1ZQR1_9MICO</name>
<sequence length="88" mass="8925">MALPLTHFVAGAVVAPLSVAVAGVVAVVVAVLAVSRLVGGHRTFARLDVGASTWAGPGLESWTVVVRARRVPGWLLPMAGGCVRSDPA</sequence>